<evidence type="ECO:0000313" key="3">
    <source>
        <dbReference type="Proteomes" id="UP000183107"/>
    </source>
</evidence>
<dbReference type="GO" id="GO:0016740">
    <property type="term" value="F:transferase activity"/>
    <property type="evidence" value="ECO:0007669"/>
    <property type="project" value="UniProtKB-KW"/>
</dbReference>
<dbReference type="Gene3D" id="3.40.630.30">
    <property type="match status" value="1"/>
</dbReference>
<evidence type="ECO:0000259" key="1">
    <source>
        <dbReference type="Pfam" id="PF13480"/>
    </source>
</evidence>
<dbReference type="SUPFAM" id="SSF55729">
    <property type="entry name" value="Acyl-CoA N-acyltransferases (Nat)"/>
    <property type="match status" value="1"/>
</dbReference>
<dbReference type="RefSeq" id="WP_083396727.1">
    <property type="nucleotide sequence ID" value="NZ_FOVJ01000003.1"/>
</dbReference>
<gene>
    <name evidence="2" type="ORF">SAMN05216386_1817</name>
</gene>
<protein>
    <submittedName>
        <fullName evidence="2">Acetyltransferase involved in cellulose biosynthesis, CelD/BcsL family</fullName>
    </submittedName>
</protein>
<sequence length="359" mass="41967">MLSLNREEMVTFVRERTDLFDTAGNQNPFSSSAWILHFLKNIAETDWTFFVPESRTDGESVMLLYSERRAPHRRMALTNYYASLYSPMISSARNKNTALSQLVHQLARSKPGCAVINFSPLDQEAFDGISLRRAFSDYGWYTRKYFCFGNWYLPCAGLTFEEYMSQRPRQMYNTWVRKSIKFEKKQSARLQIITDLSDTAMAMEIYHNIYSKSWKKPEPYPDFVTDWAKICAENGWLRLGIAWVDDVPIAVQFWFTVNGRAYIFKLAYDEEYSKWSAGTILSAHMIKYSLEKDRVIEIDYLTGDDNYKRSWMTHRRERVGVLACNLRSPRGLAIAATEFMGELSKRWRNRSSNIGPIHT</sequence>
<dbReference type="InterPro" id="IPR016181">
    <property type="entry name" value="Acyl_CoA_acyltransferase"/>
</dbReference>
<proteinExistence type="predicted"/>
<dbReference type="AlphaFoldDB" id="A0A1I5BTX0"/>
<dbReference type="InterPro" id="IPR038740">
    <property type="entry name" value="BioF2-like_GNAT_dom"/>
</dbReference>
<reference evidence="3" key="1">
    <citation type="submission" date="2016-10" db="EMBL/GenBank/DDBJ databases">
        <authorList>
            <person name="Varghese N."/>
        </authorList>
    </citation>
    <scope>NUCLEOTIDE SEQUENCE [LARGE SCALE GENOMIC DNA]</scope>
    <source>
        <strain evidence="3">Nsp8</strain>
    </source>
</reference>
<keyword evidence="3" id="KW-1185">Reference proteome</keyword>
<dbReference type="Pfam" id="PF13480">
    <property type="entry name" value="Acetyltransf_6"/>
    <property type="match status" value="1"/>
</dbReference>
<accession>A0A1I5BTX0</accession>
<feature type="domain" description="BioF2-like acetyltransferase" evidence="1">
    <location>
        <begin position="177"/>
        <end position="309"/>
    </location>
</feature>
<organism evidence="2 3">
    <name type="scientific">Nitrosospira briensis</name>
    <dbReference type="NCBI Taxonomy" id="35799"/>
    <lineage>
        <taxon>Bacteria</taxon>
        <taxon>Pseudomonadati</taxon>
        <taxon>Pseudomonadota</taxon>
        <taxon>Betaproteobacteria</taxon>
        <taxon>Nitrosomonadales</taxon>
        <taxon>Nitrosomonadaceae</taxon>
        <taxon>Nitrosospira</taxon>
    </lineage>
</organism>
<keyword evidence="2" id="KW-0808">Transferase</keyword>
<evidence type="ECO:0000313" key="2">
    <source>
        <dbReference type="EMBL" id="SFN78185.1"/>
    </source>
</evidence>
<name>A0A1I5BTX0_9PROT</name>
<dbReference type="OrthoDB" id="4349922at2"/>
<dbReference type="EMBL" id="FOVJ01000003">
    <property type="protein sequence ID" value="SFN78185.1"/>
    <property type="molecule type" value="Genomic_DNA"/>
</dbReference>
<dbReference type="Proteomes" id="UP000183107">
    <property type="component" value="Unassembled WGS sequence"/>
</dbReference>